<gene>
    <name evidence="8" type="ORF">RJT34_21598</name>
</gene>
<keyword evidence="3 4" id="KW-0694">RNA-binding</keyword>
<evidence type="ECO:0000256" key="6">
    <source>
        <dbReference type="SAM" id="SignalP"/>
    </source>
</evidence>
<feature type="region of interest" description="Disordered" evidence="5">
    <location>
        <begin position="321"/>
        <end position="343"/>
    </location>
</feature>
<dbReference type="FunFam" id="3.10.590.10:FF:000001">
    <property type="entry name" value="YTH domain family 1, isoform CRA_a"/>
    <property type="match status" value="1"/>
</dbReference>
<comment type="similarity">
    <text evidence="4">Belongs to the YTHDF family.</text>
</comment>
<feature type="signal peptide" evidence="6">
    <location>
        <begin position="1"/>
        <end position="18"/>
    </location>
</feature>
<dbReference type="GO" id="GO:0061157">
    <property type="term" value="P:mRNA destabilization"/>
    <property type="evidence" value="ECO:0007669"/>
    <property type="project" value="TreeGrafter"/>
</dbReference>
<dbReference type="AlphaFoldDB" id="A0AAN9IUF6"/>
<dbReference type="InterPro" id="IPR045168">
    <property type="entry name" value="YTH_prot"/>
</dbReference>
<dbReference type="PANTHER" id="PTHR12357:SF82">
    <property type="entry name" value="YTH DOMAIN-CONTAINING FAMILY PROTEIN"/>
    <property type="match status" value="1"/>
</dbReference>
<dbReference type="GO" id="GO:0005737">
    <property type="term" value="C:cytoplasm"/>
    <property type="evidence" value="ECO:0007669"/>
    <property type="project" value="UniProtKB-SubCell"/>
</dbReference>
<evidence type="ECO:0000256" key="4">
    <source>
        <dbReference type="RuleBase" id="RU369095"/>
    </source>
</evidence>
<dbReference type="EMBL" id="JAYKXN010000005">
    <property type="protein sequence ID" value="KAK7286538.1"/>
    <property type="molecule type" value="Genomic_DNA"/>
</dbReference>
<evidence type="ECO:0000259" key="7">
    <source>
        <dbReference type="PROSITE" id="PS50882"/>
    </source>
</evidence>
<comment type="caution">
    <text evidence="8">The sequence shown here is derived from an EMBL/GenBank/DDBJ whole genome shotgun (WGS) entry which is preliminary data.</text>
</comment>
<dbReference type="InterPro" id="IPR007275">
    <property type="entry name" value="YTH_domain"/>
</dbReference>
<evidence type="ECO:0000256" key="2">
    <source>
        <dbReference type="ARBA" id="ARBA00022490"/>
    </source>
</evidence>
<dbReference type="Proteomes" id="UP001359559">
    <property type="component" value="Unassembled WGS sequence"/>
</dbReference>
<feature type="chain" id="PRO_5043043356" description="YTH domain-containing family protein" evidence="6">
    <location>
        <begin position="19"/>
        <end position="700"/>
    </location>
</feature>
<keyword evidence="2" id="KW-0963">Cytoplasm</keyword>
<dbReference type="PROSITE" id="PS50882">
    <property type="entry name" value="YTH"/>
    <property type="match status" value="1"/>
</dbReference>
<name>A0AAN9IUF6_CLITE</name>
<evidence type="ECO:0000256" key="5">
    <source>
        <dbReference type="SAM" id="MobiDB-lite"/>
    </source>
</evidence>
<sequence>MGQVWILLNLPLLSFCVSLKPQPKEHALGGDPFTLSFSIPIGIMAPVAPSSEKAADLLQNLSLDSEPKTIGVAEPAKKNEPVFSNGSAKGTAKPFNPNSCFVPNGYPSGGYYYGGYEGQGEWNLYSRYMNADGGMPQGVYGDNCPYMYHQGYGYTPYGAYAPPNSSSPIIQHDGQHYGMQQYQYPCSYYKSPTSADMSFAPNKISVPQGEISTAVDADHIPSSNVMNKGNTVSMVNGDFTNKNGLQPFLTTQHPSLNTNDSYQGSSLPAYAPLPGYQGPRMSPPSTQLAAPADVSLVSDRQSKHGAKVGLSSSVVPVKDFTSQRNQRLPQPLPQFTNLNGSRHPPGLDLVSGFMNGMYPSNRMYNQYGNAFRANSHYGSAAYGSRMGSVDNKLNATGNGRGLNHVKKNMDGFSELNKGPRAAKSSDNRNIKSLGPVTLLLKGQNFPVKSDDKEVPLVPNKEQYNGENLSENYSDARIFVIKSYSEDDIHKSIKYSVWASTPNGNKKLDAAYQEAKEKDGGCPIFLLFSVNTSGQFVGLAEMVGPVDFGKTVDYWQQDRWTGCFSVKWHVIKDIPNSDLRHITLENNENKPVTNSRDTQEVKFEKGIQIIKIFKEHPSKTCILDDFGFYEAREKSTQERKSKEQQLSKQVSKASDLTFGTVTLPKSLDATLMNESSTANAVEGLLKGNGSTTAPEDSSKSC</sequence>
<evidence type="ECO:0000313" key="8">
    <source>
        <dbReference type="EMBL" id="KAK7286538.1"/>
    </source>
</evidence>
<evidence type="ECO:0000256" key="1">
    <source>
        <dbReference type="ARBA" id="ARBA00004496"/>
    </source>
</evidence>
<protein>
    <recommendedName>
        <fullName evidence="4">YTH domain-containing family protein</fullName>
    </recommendedName>
</protein>
<keyword evidence="6" id="KW-0732">Signal</keyword>
<dbReference type="CDD" id="cd21134">
    <property type="entry name" value="YTH"/>
    <property type="match status" value="1"/>
</dbReference>
<accession>A0AAN9IUF6</accession>
<evidence type="ECO:0000256" key="3">
    <source>
        <dbReference type="ARBA" id="ARBA00022884"/>
    </source>
</evidence>
<comment type="function">
    <text evidence="4">Specifically recognizes and binds N6-methyladenosine (m6A)-containing RNAs, and regulates mRNA stability. M6A is a modification present at internal sites of mRNAs and some non-coding RNAs and plays a role in mRNA stability and processing.</text>
</comment>
<dbReference type="GO" id="GO:1990247">
    <property type="term" value="F:N6-methyladenosine-containing RNA reader activity"/>
    <property type="evidence" value="ECO:0007669"/>
    <property type="project" value="UniProtKB-UniRule"/>
</dbReference>
<reference evidence="8 9" key="1">
    <citation type="submission" date="2024-01" db="EMBL/GenBank/DDBJ databases">
        <title>The genomes of 5 underutilized Papilionoideae crops provide insights into root nodulation and disease resistance.</title>
        <authorList>
            <person name="Yuan L."/>
        </authorList>
    </citation>
    <scope>NUCLEOTIDE SEQUENCE [LARGE SCALE GENOMIC DNA]</scope>
    <source>
        <strain evidence="8">LY-2023</strain>
        <tissue evidence="8">Leaf</tissue>
    </source>
</reference>
<proteinExistence type="inferred from homology"/>
<feature type="domain" description="YTH" evidence="7">
    <location>
        <begin position="475"/>
        <end position="612"/>
    </location>
</feature>
<dbReference type="PANTHER" id="PTHR12357">
    <property type="entry name" value="YTH YT521-B HOMOLOGY DOMAIN-CONTAINING"/>
    <property type="match status" value="1"/>
</dbReference>
<keyword evidence="9" id="KW-1185">Reference proteome</keyword>
<evidence type="ECO:0000313" key="9">
    <source>
        <dbReference type="Proteomes" id="UP001359559"/>
    </source>
</evidence>
<dbReference type="Gene3D" id="3.10.590.10">
    <property type="entry name" value="ph1033 like domains"/>
    <property type="match status" value="1"/>
</dbReference>
<dbReference type="Pfam" id="PF04146">
    <property type="entry name" value="YTH"/>
    <property type="match status" value="1"/>
</dbReference>
<comment type="subcellular location">
    <subcellularLocation>
        <location evidence="1">Cytoplasm</location>
    </subcellularLocation>
</comment>
<dbReference type="GO" id="GO:0003729">
    <property type="term" value="F:mRNA binding"/>
    <property type="evidence" value="ECO:0007669"/>
    <property type="project" value="UniProtKB-UniRule"/>
</dbReference>
<organism evidence="8 9">
    <name type="scientific">Clitoria ternatea</name>
    <name type="common">Butterfly pea</name>
    <dbReference type="NCBI Taxonomy" id="43366"/>
    <lineage>
        <taxon>Eukaryota</taxon>
        <taxon>Viridiplantae</taxon>
        <taxon>Streptophyta</taxon>
        <taxon>Embryophyta</taxon>
        <taxon>Tracheophyta</taxon>
        <taxon>Spermatophyta</taxon>
        <taxon>Magnoliopsida</taxon>
        <taxon>eudicotyledons</taxon>
        <taxon>Gunneridae</taxon>
        <taxon>Pentapetalae</taxon>
        <taxon>rosids</taxon>
        <taxon>fabids</taxon>
        <taxon>Fabales</taxon>
        <taxon>Fabaceae</taxon>
        <taxon>Papilionoideae</taxon>
        <taxon>50 kb inversion clade</taxon>
        <taxon>NPAAA clade</taxon>
        <taxon>indigoferoid/millettioid clade</taxon>
        <taxon>Phaseoleae</taxon>
        <taxon>Clitoria</taxon>
    </lineage>
</organism>